<dbReference type="Pfam" id="PF00168">
    <property type="entry name" value="C2"/>
    <property type="match status" value="1"/>
</dbReference>
<accession>A0A699H267</accession>
<feature type="domain" description="C2" evidence="2">
    <location>
        <begin position="1"/>
        <end position="83"/>
    </location>
</feature>
<dbReference type="InterPro" id="IPR000008">
    <property type="entry name" value="C2_dom"/>
</dbReference>
<evidence type="ECO:0000313" key="3">
    <source>
        <dbReference type="EMBL" id="GEX03384.1"/>
    </source>
</evidence>
<protein>
    <submittedName>
        <fullName evidence="3">Protein SRC2 homolog</fullName>
    </submittedName>
</protein>
<dbReference type="GO" id="GO:0009834">
    <property type="term" value="P:plant-type secondary cell wall biogenesis"/>
    <property type="evidence" value="ECO:0007669"/>
    <property type="project" value="InterPro"/>
</dbReference>
<dbReference type="InterPro" id="IPR035892">
    <property type="entry name" value="C2_domain_sf"/>
</dbReference>
<dbReference type="EMBL" id="BKCJ010086046">
    <property type="protein sequence ID" value="GEX03384.1"/>
    <property type="molecule type" value="Genomic_DNA"/>
</dbReference>
<reference evidence="3" key="1">
    <citation type="journal article" date="2019" name="Sci. Rep.">
        <title>Draft genome of Tanacetum cinerariifolium, the natural source of mosquito coil.</title>
        <authorList>
            <person name="Yamashiro T."/>
            <person name="Shiraishi A."/>
            <person name="Satake H."/>
            <person name="Nakayama K."/>
        </authorList>
    </citation>
    <scope>NUCLEOTIDE SEQUENCE</scope>
</reference>
<feature type="region of interest" description="Disordered" evidence="1">
    <location>
        <begin position="199"/>
        <end position="239"/>
    </location>
</feature>
<dbReference type="SUPFAM" id="SSF49562">
    <property type="entry name" value="C2 domain (Calcium/lipid-binding domain, CaLB)"/>
    <property type="match status" value="1"/>
</dbReference>
<dbReference type="AlphaFoldDB" id="A0A699H267"/>
<feature type="compositionally biased region" description="Basic and acidic residues" evidence="1">
    <location>
        <begin position="217"/>
        <end position="229"/>
    </location>
</feature>
<evidence type="ECO:0000256" key="1">
    <source>
        <dbReference type="SAM" id="MobiDB-lite"/>
    </source>
</evidence>
<dbReference type="PROSITE" id="PS50004">
    <property type="entry name" value="C2"/>
    <property type="match status" value="1"/>
</dbReference>
<comment type="caution">
    <text evidence="3">The sequence shown here is derived from an EMBL/GenBank/DDBJ whole genome shotgun (WGS) entry which is preliminary data.</text>
</comment>
<dbReference type="PANTHER" id="PTHR35697">
    <property type="entry name" value="OS08G0108300 PROTEIN"/>
    <property type="match status" value="1"/>
</dbReference>
<name>A0A699H267_TANCI</name>
<feature type="compositionally biased region" description="Acidic residues" evidence="1">
    <location>
        <begin position="206"/>
        <end position="216"/>
    </location>
</feature>
<organism evidence="3">
    <name type="scientific">Tanacetum cinerariifolium</name>
    <name type="common">Dalmatian daisy</name>
    <name type="synonym">Chrysanthemum cinerariifolium</name>
    <dbReference type="NCBI Taxonomy" id="118510"/>
    <lineage>
        <taxon>Eukaryota</taxon>
        <taxon>Viridiplantae</taxon>
        <taxon>Streptophyta</taxon>
        <taxon>Embryophyta</taxon>
        <taxon>Tracheophyta</taxon>
        <taxon>Spermatophyta</taxon>
        <taxon>Magnoliopsida</taxon>
        <taxon>eudicotyledons</taxon>
        <taxon>Gunneridae</taxon>
        <taxon>Pentapetalae</taxon>
        <taxon>asterids</taxon>
        <taxon>campanulids</taxon>
        <taxon>Asterales</taxon>
        <taxon>Asteraceae</taxon>
        <taxon>Asteroideae</taxon>
        <taxon>Anthemideae</taxon>
        <taxon>Anthemidinae</taxon>
        <taxon>Tanacetum</taxon>
    </lineage>
</organism>
<sequence>MRVYVVVSLMNGNSIVEKKTHSTHGPNPKWNHRIKFPVEEKAINTTTLLFVLKQHRIFGTKDIGEVSIPVHELLETNPGSGTTEHVVDYQVQSVRGKSKGTFTFSHQFKEKLLPNRDGTGTSGSNHPPGPSYMINQQGMTGYPYHSPQGYVNYPAPTLFALCYIIKKWKCKKTTSKKEMVHVDEHLKVSENVVKGPDGRKAVSISIDDDLHTDEEEEHRKNEKFGKDLHQTPPNTSSQA</sequence>
<evidence type="ECO:0000259" key="2">
    <source>
        <dbReference type="PROSITE" id="PS50004"/>
    </source>
</evidence>
<dbReference type="InterPro" id="IPR044950">
    <property type="entry name" value="TED6/7"/>
</dbReference>
<gene>
    <name evidence="3" type="ORF">Tci_275359</name>
</gene>
<dbReference type="PANTHER" id="PTHR35697:SF1">
    <property type="entry name" value="PROTEIN TRACHEARY ELEMENT DIFFERENTIATION-RELATED 7"/>
    <property type="match status" value="1"/>
</dbReference>
<dbReference type="Gene3D" id="2.60.40.150">
    <property type="entry name" value="C2 domain"/>
    <property type="match status" value="1"/>
</dbReference>
<proteinExistence type="predicted"/>